<proteinExistence type="predicted"/>
<accession>A0ABD1BNR8</accession>
<evidence type="ECO:0000313" key="1">
    <source>
        <dbReference type="EMBL" id="KAL1218825.1"/>
    </source>
</evidence>
<reference evidence="1 2" key="1">
    <citation type="submission" date="2024-04" db="EMBL/GenBank/DDBJ databases">
        <title>Genome assembly C_amara_ONT_v2.</title>
        <authorList>
            <person name="Yant L."/>
            <person name="Moore C."/>
            <person name="Slenker M."/>
        </authorList>
    </citation>
    <scope>NUCLEOTIDE SEQUENCE [LARGE SCALE GENOMIC DNA]</scope>
    <source>
        <tissue evidence="1">Leaf</tissue>
    </source>
</reference>
<evidence type="ECO:0000313" key="2">
    <source>
        <dbReference type="Proteomes" id="UP001558713"/>
    </source>
</evidence>
<dbReference type="Proteomes" id="UP001558713">
    <property type="component" value="Unassembled WGS sequence"/>
</dbReference>
<sequence length="159" mass="18135">MVAMEPWHPNISNQSPMTLDFWVQIRDIPLQFLSLQMVNFIAESLGQVVETDEFGHESATVIFCYEKLRNHCFHYHYLQHDEDECEVPEEDAAMGHQDPEPEDHDINQDMLAPLHLHNDARSIQATPINVIAPASHLLALPTILREPINMTSTTVIIDG</sequence>
<organism evidence="1 2">
    <name type="scientific">Cardamine amara subsp. amara</name>
    <dbReference type="NCBI Taxonomy" id="228776"/>
    <lineage>
        <taxon>Eukaryota</taxon>
        <taxon>Viridiplantae</taxon>
        <taxon>Streptophyta</taxon>
        <taxon>Embryophyta</taxon>
        <taxon>Tracheophyta</taxon>
        <taxon>Spermatophyta</taxon>
        <taxon>Magnoliopsida</taxon>
        <taxon>eudicotyledons</taxon>
        <taxon>Gunneridae</taxon>
        <taxon>Pentapetalae</taxon>
        <taxon>rosids</taxon>
        <taxon>malvids</taxon>
        <taxon>Brassicales</taxon>
        <taxon>Brassicaceae</taxon>
        <taxon>Cardamineae</taxon>
        <taxon>Cardamine</taxon>
    </lineage>
</organism>
<keyword evidence="2" id="KW-1185">Reference proteome</keyword>
<dbReference type="EMBL" id="JBANAX010000198">
    <property type="protein sequence ID" value="KAL1218825.1"/>
    <property type="molecule type" value="Genomic_DNA"/>
</dbReference>
<dbReference type="AlphaFoldDB" id="A0ABD1BNR8"/>
<name>A0ABD1BNR8_CARAN</name>
<gene>
    <name evidence="1" type="ORF">V5N11_033097</name>
</gene>
<comment type="caution">
    <text evidence="1">The sequence shown here is derived from an EMBL/GenBank/DDBJ whole genome shotgun (WGS) entry which is preliminary data.</text>
</comment>
<protein>
    <recommendedName>
        <fullName evidence="3">DUF4283 domain-containing protein</fullName>
    </recommendedName>
</protein>
<evidence type="ECO:0008006" key="3">
    <source>
        <dbReference type="Google" id="ProtNLM"/>
    </source>
</evidence>